<dbReference type="OrthoDB" id="3264316at2759"/>
<name>A0A9P5TJL4_GYMJU</name>
<keyword evidence="2" id="KW-1185">Reference proteome</keyword>
<organism evidence="1 2">
    <name type="scientific">Gymnopilus junonius</name>
    <name type="common">Spectacular rustgill mushroom</name>
    <name type="synonym">Gymnopilus spectabilis subsp. junonius</name>
    <dbReference type="NCBI Taxonomy" id="109634"/>
    <lineage>
        <taxon>Eukaryota</taxon>
        <taxon>Fungi</taxon>
        <taxon>Dikarya</taxon>
        <taxon>Basidiomycota</taxon>
        <taxon>Agaricomycotina</taxon>
        <taxon>Agaricomycetes</taxon>
        <taxon>Agaricomycetidae</taxon>
        <taxon>Agaricales</taxon>
        <taxon>Agaricineae</taxon>
        <taxon>Hymenogastraceae</taxon>
        <taxon>Gymnopilus</taxon>
    </lineage>
</organism>
<dbReference type="EMBL" id="JADNYJ010000083">
    <property type="protein sequence ID" value="KAF8888703.1"/>
    <property type="molecule type" value="Genomic_DNA"/>
</dbReference>
<proteinExistence type="predicted"/>
<protein>
    <submittedName>
        <fullName evidence="1">Uncharacterized protein</fullName>
    </submittedName>
</protein>
<reference evidence="1" key="1">
    <citation type="submission" date="2020-11" db="EMBL/GenBank/DDBJ databases">
        <authorList>
            <consortium name="DOE Joint Genome Institute"/>
            <person name="Ahrendt S."/>
            <person name="Riley R."/>
            <person name="Andreopoulos W."/>
            <person name="LaButti K."/>
            <person name="Pangilinan J."/>
            <person name="Ruiz-duenas F.J."/>
            <person name="Barrasa J.M."/>
            <person name="Sanchez-Garcia M."/>
            <person name="Camarero S."/>
            <person name="Miyauchi S."/>
            <person name="Serrano A."/>
            <person name="Linde D."/>
            <person name="Babiker R."/>
            <person name="Drula E."/>
            <person name="Ayuso-Fernandez I."/>
            <person name="Pacheco R."/>
            <person name="Padilla G."/>
            <person name="Ferreira P."/>
            <person name="Barriuso J."/>
            <person name="Kellner H."/>
            <person name="Castanera R."/>
            <person name="Alfaro M."/>
            <person name="Ramirez L."/>
            <person name="Pisabarro A.G."/>
            <person name="Kuo A."/>
            <person name="Tritt A."/>
            <person name="Lipzen A."/>
            <person name="He G."/>
            <person name="Yan M."/>
            <person name="Ng V."/>
            <person name="Cullen D."/>
            <person name="Martin F."/>
            <person name="Rosso M.-N."/>
            <person name="Henrissat B."/>
            <person name="Hibbett D."/>
            <person name="Martinez A.T."/>
            <person name="Grigoriev I.V."/>
        </authorList>
    </citation>
    <scope>NUCLEOTIDE SEQUENCE</scope>
    <source>
        <strain evidence="1">AH 44721</strain>
    </source>
</reference>
<accession>A0A9P5TJL4</accession>
<evidence type="ECO:0000313" key="1">
    <source>
        <dbReference type="EMBL" id="KAF8888703.1"/>
    </source>
</evidence>
<gene>
    <name evidence="1" type="ORF">CPB84DRAFT_1684105</name>
</gene>
<dbReference type="InterPro" id="IPR012337">
    <property type="entry name" value="RNaseH-like_sf"/>
</dbReference>
<evidence type="ECO:0000313" key="2">
    <source>
        <dbReference type="Proteomes" id="UP000724874"/>
    </source>
</evidence>
<dbReference type="AlphaFoldDB" id="A0A9P5TJL4"/>
<sequence length="160" mass="18820">MVVRDIRTRWNYTQAMIERALQLRQAINKWVMDTGEMDEILLTQGDWTLLEQLNDILKVCDIFLVFLSQLINIFHQVFTEVTLQMSHASTPTISFVLPLYRLMENHLLKVSQDSGPDGLPRNVRAAANRALDKLYKYKSQADDHHYYKLGTSKFKLFFFY</sequence>
<dbReference type="Proteomes" id="UP000724874">
    <property type="component" value="Unassembled WGS sequence"/>
</dbReference>
<dbReference type="SUPFAM" id="SSF53098">
    <property type="entry name" value="Ribonuclease H-like"/>
    <property type="match status" value="1"/>
</dbReference>
<comment type="caution">
    <text evidence="1">The sequence shown here is derived from an EMBL/GenBank/DDBJ whole genome shotgun (WGS) entry which is preliminary data.</text>
</comment>